<keyword evidence="6" id="KW-0677">Repeat</keyword>
<evidence type="ECO:0000256" key="9">
    <source>
        <dbReference type="ARBA" id="ARBA00023242"/>
    </source>
</evidence>
<reference evidence="16" key="1">
    <citation type="journal article" date="2023" name="Science">
        <title>Genome structures resolve the early diversification of teleost fishes.</title>
        <authorList>
            <person name="Parey E."/>
            <person name="Louis A."/>
            <person name="Montfort J."/>
            <person name="Bouchez O."/>
            <person name="Roques C."/>
            <person name="Iampietro C."/>
            <person name="Lluch J."/>
            <person name="Castinel A."/>
            <person name="Donnadieu C."/>
            <person name="Desvignes T."/>
            <person name="Floi Bucao C."/>
            <person name="Jouanno E."/>
            <person name="Wen M."/>
            <person name="Mejri S."/>
            <person name="Dirks R."/>
            <person name="Jansen H."/>
            <person name="Henkel C."/>
            <person name="Chen W.J."/>
            <person name="Zahm M."/>
            <person name="Cabau C."/>
            <person name="Klopp C."/>
            <person name="Thompson A.W."/>
            <person name="Robinson-Rechavi M."/>
            <person name="Braasch I."/>
            <person name="Lecointre G."/>
            <person name="Bobe J."/>
            <person name="Postlethwait J.H."/>
            <person name="Berthelot C."/>
            <person name="Roest Crollius H."/>
            <person name="Guiguen Y."/>
        </authorList>
    </citation>
    <scope>NUCLEOTIDE SEQUENCE</scope>
    <source>
        <strain evidence="16">NC1722</strain>
    </source>
</reference>
<dbReference type="PROSITE" id="PS50918">
    <property type="entry name" value="WWE"/>
    <property type="match status" value="1"/>
</dbReference>
<evidence type="ECO:0008006" key="18">
    <source>
        <dbReference type="Google" id="ProtNLM"/>
    </source>
</evidence>
<evidence type="ECO:0000259" key="14">
    <source>
        <dbReference type="PROSITE" id="PS50918"/>
    </source>
</evidence>
<dbReference type="GO" id="GO:1990404">
    <property type="term" value="F:NAD+-protein mono-ADP-ribosyltransferase activity"/>
    <property type="evidence" value="ECO:0007669"/>
    <property type="project" value="TreeGrafter"/>
</dbReference>
<comment type="subcellular location">
    <subcellularLocation>
        <location evidence="2">Cytoplasm</location>
    </subcellularLocation>
    <subcellularLocation>
        <location evidence="1">Nucleus</location>
    </subcellularLocation>
</comment>
<proteinExistence type="inferred from homology"/>
<dbReference type="Proteomes" id="UP001221898">
    <property type="component" value="Unassembled WGS sequence"/>
</dbReference>
<feature type="zinc finger region" description="C3H1-type" evidence="11">
    <location>
        <begin position="93"/>
        <end position="115"/>
    </location>
</feature>
<dbReference type="Pfam" id="PF25261">
    <property type="entry name" value="zf-CCCH_PARP12"/>
    <property type="match status" value="1"/>
</dbReference>
<feature type="domain" description="WWE" evidence="14">
    <location>
        <begin position="361"/>
        <end position="446"/>
    </location>
</feature>
<evidence type="ECO:0000256" key="12">
    <source>
        <dbReference type="SAM" id="MobiDB-lite"/>
    </source>
</evidence>
<dbReference type="Gene3D" id="3.90.228.10">
    <property type="match status" value="1"/>
</dbReference>
<dbReference type="AlphaFoldDB" id="A0AAD7RTC2"/>
<dbReference type="PROSITE" id="PS51059">
    <property type="entry name" value="PARP_CATALYTIC"/>
    <property type="match status" value="1"/>
</dbReference>
<feature type="domain" description="PARP catalytic" evidence="15">
    <location>
        <begin position="475"/>
        <end position="669"/>
    </location>
</feature>
<evidence type="ECO:0000256" key="3">
    <source>
        <dbReference type="ARBA" id="ARBA00022490"/>
    </source>
</evidence>
<dbReference type="InterPro" id="IPR004170">
    <property type="entry name" value="WWE_dom"/>
</dbReference>
<evidence type="ECO:0000256" key="8">
    <source>
        <dbReference type="ARBA" id="ARBA00022833"/>
    </source>
</evidence>
<evidence type="ECO:0000256" key="11">
    <source>
        <dbReference type="PROSITE-ProRule" id="PRU00723"/>
    </source>
</evidence>
<dbReference type="InterPro" id="IPR051712">
    <property type="entry name" value="ARTD-AVP"/>
</dbReference>
<keyword evidence="8 11" id="KW-0862">Zinc</keyword>
<protein>
    <recommendedName>
        <fullName evidence="18">Poly [ADP-ribose] polymerase 12</fullName>
    </recommendedName>
</protein>
<gene>
    <name evidence="16" type="ORF">AAFF_G00111480</name>
</gene>
<dbReference type="SMART" id="SM00356">
    <property type="entry name" value="ZnF_C3H1"/>
    <property type="match status" value="3"/>
</dbReference>
<dbReference type="GO" id="GO:0008270">
    <property type="term" value="F:zinc ion binding"/>
    <property type="evidence" value="ECO:0007669"/>
    <property type="project" value="UniProtKB-KW"/>
</dbReference>
<dbReference type="PANTHER" id="PTHR45740:SF6">
    <property type="entry name" value="PROTEIN MONO-ADP-RIBOSYLTRANSFERASE PARP12"/>
    <property type="match status" value="1"/>
</dbReference>
<name>A0AAD7RTC2_9TELE</name>
<keyword evidence="9" id="KW-0539">Nucleus</keyword>
<dbReference type="InterPro" id="IPR036388">
    <property type="entry name" value="WH-like_DNA-bd_sf"/>
</dbReference>
<dbReference type="InterPro" id="IPR037197">
    <property type="entry name" value="WWE_dom_sf"/>
</dbReference>
<dbReference type="CDD" id="cd01439">
    <property type="entry name" value="TCCD_inducible_PARP_like"/>
    <property type="match status" value="1"/>
</dbReference>
<dbReference type="Pfam" id="PF24356">
    <property type="entry name" value="WHD_PARP12"/>
    <property type="match status" value="1"/>
</dbReference>
<feature type="region of interest" description="Disordered" evidence="12">
    <location>
        <begin position="247"/>
        <end position="271"/>
    </location>
</feature>
<organism evidence="16 17">
    <name type="scientific">Aldrovandia affinis</name>
    <dbReference type="NCBI Taxonomy" id="143900"/>
    <lineage>
        <taxon>Eukaryota</taxon>
        <taxon>Metazoa</taxon>
        <taxon>Chordata</taxon>
        <taxon>Craniata</taxon>
        <taxon>Vertebrata</taxon>
        <taxon>Euteleostomi</taxon>
        <taxon>Actinopterygii</taxon>
        <taxon>Neopterygii</taxon>
        <taxon>Teleostei</taxon>
        <taxon>Notacanthiformes</taxon>
        <taxon>Halosauridae</taxon>
        <taxon>Aldrovandia</taxon>
    </lineage>
</organism>
<comment type="caution">
    <text evidence="16">The sequence shown here is derived from an EMBL/GenBank/DDBJ whole genome shotgun (WGS) entry which is preliminary data.</text>
</comment>
<keyword evidence="5 11" id="KW-0479">Metal-binding</keyword>
<evidence type="ECO:0000256" key="10">
    <source>
        <dbReference type="ARBA" id="ARBA00024347"/>
    </source>
</evidence>
<dbReference type="SUPFAM" id="SSF56399">
    <property type="entry name" value="ADP-ribosylation"/>
    <property type="match status" value="1"/>
</dbReference>
<dbReference type="Pfam" id="PF00644">
    <property type="entry name" value="PARP"/>
    <property type="match status" value="1"/>
</dbReference>
<dbReference type="Gene3D" id="3.30.720.50">
    <property type="match status" value="1"/>
</dbReference>
<dbReference type="EMBL" id="JAINUG010000175">
    <property type="protein sequence ID" value="KAJ8389987.1"/>
    <property type="molecule type" value="Genomic_DNA"/>
</dbReference>
<evidence type="ECO:0000259" key="13">
    <source>
        <dbReference type="PROSITE" id="PS50103"/>
    </source>
</evidence>
<evidence type="ECO:0000259" key="15">
    <source>
        <dbReference type="PROSITE" id="PS51059"/>
    </source>
</evidence>
<dbReference type="GO" id="GO:0005737">
    <property type="term" value="C:cytoplasm"/>
    <property type="evidence" value="ECO:0007669"/>
    <property type="project" value="UniProtKB-SubCell"/>
</dbReference>
<feature type="domain" description="C3H1-type" evidence="13">
    <location>
        <begin position="93"/>
        <end position="115"/>
    </location>
</feature>
<evidence type="ECO:0000256" key="5">
    <source>
        <dbReference type="ARBA" id="ARBA00022723"/>
    </source>
</evidence>
<evidence type="ECO:0000256" key="1">
    <source>
        <dbReference type="ARBA" id="ARBA00004123"/>
    </source>
</evidence>
<dbReference type="InterPro" id="IPR056226">
    <property type="entry name" value="WH_PARP12"/>
</dbReference>
<dbReference type="InterPro" id="IPR000571">
    <property type="entry name" value="Znf_CCCH"/>
</dbReference>
<dbReference type="SUPFAM" id="SSF117839">
    <property type="entry name" value="WWE domain"/>
    <property type="match status" value="1"/>
</dbReference>
<keyword evidence="17" id="KW-1185">Reference proteome</keyword>
<feature type="domain" description="C3H1-type" evidence="13">
    <location>
        <begin position="176"/>
        <end position="198"/>
    </location>
</feature>
<dbReference type="Gene3D" id="1.10.10.10">
    <property type="entry name" value="Winged helix-like DNA-binding domain superfamily/Winged helix DNA-binding domain"/>
    <property type="match status" value="1"/>
</dbReference>
<keyword evidence="3" id="KW-0963">Cytoplasm</keyword>
<evidence type="ECO:0000256" key="6">
    <source>
        <dbReference type="ARBA" id="ARBA00022737"/>
    </source>
</evidence>
<dbReference type="PANTHER" id="PTHR45740">
    <property type="entry name" value="POLY [ADP-RIBOSE] POLYMERASE"/>
    <property type="match status" value="1"/>
</dbReference>
<evidence type="ECO:0000256" key="4">
    <source>
        <dbReference type="ARBA" id="ARBA00022553"/>
    </source>
</evidence>
<dbReference type="GO" id="GO:0003950">
    <property type="term" value="F:NAD+ poly-ADP-ribosyltransferase activity"/>
    <property type="evidence" value="ECO:0007669"/>
    <property type="project" value="InterPro"/>
</dbReference>
<dbReference type="Pfam" id="PF02825">
    <property type="entry name" value="WWE"/>
    <property type="match status" value="1"/>
</dbReference>
<dbReference type="Gene3D" id="4.10.1000.10">
    <property type="entry name" value="Zinc finger, CCCH-type"/>
    <property type="match status" value="1"/>
</dbReference>
<sequence length="669" mass="75510">MSTAVSNFITRVICENQGCMDYKQLNKTIRQSLTVPESMLVGVLSDTGKFVIIEGKEKASSGLSADSLVIAKTSLRVCQELPDTCDNCGNIHLCRYFVCGKCKYGNKCKNSHDLDSAYNRQVLRSKSLQDVQASALFQLLLQNDSYLLPEICSHYNKGNGEHGSCRYKSGCNSLHVCQHFLQDDCKFGAACKRAHTFDSNAMKILNGRGVSPENTRILHKIYRSKFTIAGHTDGPAGLCIGKKEQQSTGAAAAPPAAPVVKERRREPSSSSISEADSNEICLFFILRHCSFKEKCIRVHYHLPYRWQKSDGTAWKDLPDMEDVEQAYCNPANNKSKGISHVDFLTMSSGASKVRRLSTASSVSKPPHFILATDWLWYWKSHQREWSEFGSEAVEKASITSKTLENIYLADTDSEITYSAGQQHYVVNFKDMFQQNIKYKTKREVRRRPRFVSGQEVEEKLKSGSADASSTSTVCVPDHWDRRTLSDFTYELKCLSSTSVEFRQVEKLFRRTMSTSTVYSIQRIQNPSLLRVFQWQKEQMQKKNGGKVIEPLLLFHGTEKSITAAICEQNFDWRICGGHGTLYGKGSYFARDASYSDRFSKSSSSTKNMFVAKVLAGKYTKGNPTYLRPPVKGTNQGFYDSCVDSEDNPAIYVIFEKHQIYPEYIIEYSS</sequence>
<evidence type="ECO:0000256" key="7">
    <source>
        <dbReference type="ARBA" id="ARBA00022771"/>
    </source>
</evidence>
<keyword evidence="4" id="KW-0597">Phosphoprotein</keyword>
<evidence type="ECO:0000313" key="16">
    <source>
        <dbReference type="EMBL" id="KAJ8389987.1"/>
    </source>
</evidence>
<feature type="zinc finger region" description="C3H1-type" evidence="11">
    <location>
        <begin position="176"/>
        <end position="198"/>
    </location>
</feature>
<dbReference type="InterPro" id="IPR057602">
    <property type="entry name" value="Zfn-CCCH_PARP12"/>
</dbReference>
<keyword evidence="7 11" id="KW-0863">Zinc-finger</keyword>
<evidence type="ECO:0000256" key="2">
    <source>
        <dbReference type="ARBA" id="ARBA00004496"/>
    </source>
</evidence>
<dbReference type="InterPro" id="IPR012317">
    <property type="entry name" value="Poly(ADP-ribose)pol_cat_dom"/>
</dbReference>
<evidence type="ECO:0000313" key="17">
    <source>
        <dbReference type="Proteomes" id="UP001221898"/>
    </source>
</evidence>
<accession>A0AAD7RTC2</accession>
<comment type="similarity">
    <text evidence="10">Belongs to the ARTD/PARP family.</text>
</comment>
<dbReference type="Pfam" id="PF23466">
    <property type="entry name" value="WWE_4"/>
    <property type="match status" value="1"/>
</dbReference>
<dbReference type="PROSITE" id="PS50103">
    <property type="entry name" value="ZF_C3H1"/>
    <property type="match status" value="2"/>
</dbReference>
<dbReference type="GO" id="GO:0005634">
    <property type="term" value="C:nucleus"/>
    <property type="evidence" value="ECO:0007669"/>
    <property type="project" value="UniProtKB-SubCell"/>
</dbReference>